<protein>
    <recommendedName>
        <fullName evidence="9">C2H2-type domain-containing protein</fullName>
    </recommendedName>
</protein>
<gene>
    <name evidence="10" type="ORF">VTJ49DRAFT_281</name>
</gene>
<name>A0ABR3VFE1_HUMIN</name>
<sequence length="556" mass="56606">MGVSTIGPQRPLPFPDPLPQSTRYYSNYAPEVMSPIPNDGRLGARPASPLTAAAAPPRPQPPALAPAIPAHHLSSDPESARDARAPRSSVLTASGAVPDPFSPPPGAHAGSPNPSQTGGSSLWGHMTGSWPTPGLSQPSAYTYGASGSTGGGPSGPLAPPPYNRAAGPSYGSAQPSPSQQHFPGRSASSASNSENQPPQPQPPTPYQEQQGFPSPLGVGGAGTGPGAPGGLGSPLNAPAGNPPSGLSHPLLAARQASSGQSATGQGQGSNAGPGPEGPPYRPPPPPPPPSGSYYSQTSTQPQQQTSFPAYVSSTTQPPPPPHAIAPATTSGVPPLSRSGSIPALTAAGASVYSTGAARAAMGPYASYNSVPTPGGPILSNLHNPHGPLSLVGGPGPGPALSSYSHHHHHHHHHPGHHPGHHPLSHHPHHSLYMHHAAPPPPTPPAERPFKCTENGCMQAFNRNHDLKRHQRIHLAVKPFGCEDCEKRFSRKDALKRHRLVKGCGSNIHGSSSSSNTVASSGAKEVVVGSSTTATTTTTTNRESENGPGPAPVKKEP</sequence>
<evidence type="ECO:0000256" key="5">
    <source>
        <dbReference type="ARBA" id="ARBA00022833"/>
    </source>
</evidence>
<dbReference type="InterPro" id="IPR036236">
    <property type="entry name" value="Znf_C2H2_sf"/>
</dbReference>
<proteinExistence type="predicted"/>
<dbReference type="SMART" id="SM00355">
    <property type="entry name" value="ZnF_C2H2"/>
    <property type="match status" value="2"/>
</dbReference>
<keyword evidence="6" id="KW-0539">Nucleus</keyword>
<feature type="compositionally biased region" description="Pro residues" evidence="8">
    <location>
        <begin position="275"/>
        <end position="290"/>
    </location>
</feature>
<feature type="region of interest" description="Disordered" evidence="8">
    <location>
        <begin position="378"/>
        <end position="449"/>
    </location>
</feature>
<dbReference type="InterPro" id="IPR013087">
    <property type="entry name" value="Znf_C2H2_type"/>
</dbReference>
<dbReference type="Proteomes" id="UP001583172">
    <property type="component" value="Unassembled WGS sequence"/>
</dbReference>
<feature type="compositionally biased region" description="Low complexity" evidence="8">
    <location>
        <begin position="252"/>
        <end position="264"/>
    </location>
</feature>
<dbReference type="Gene3D" id="3.30.160.60">
    <property type="entry name" value="Classic Zinc Finger"/>
    <property type="match status" value="2"/>
</dbReference>
<evidence type="ECO:0000256" key="4">
    <source>
        <dbReference type="ARBA" id="ARBA00022771"/>
    </source>
</evidence>
<feature type="domain" description="C2H2-type" evidence="9">
    <location>
        <begin position="479"/>
        <end position="513"/>
    </location>
</feature>
<feature type="region of interest" description="Disordered" evidence="8">
    <location>
        <begin position="508"/>
        <end position="556"/>
    </location>
</feature>
<evidence type="ECO:0000259" key="9">
    <source>
        <dbReference type="PROSITE" id="PS50157"/>
    </source>
</evidence>
<evidence type="ECO:0000256" key="8">
    <source>
        <dbReference type="SAM" id="MobiDB-lite"/>
    </source>
</evidence>
<feature type="region of interest" description="Disordered" evidence="8">
    <location>
        <begin position="1"/>
        <end position="337"/>
    </location>
</feature>
<keyword evidence="2" id="KW-0479">Metal-binding</keyword>
<evidence type="ECO:0000313" key="11">
    <source>
        <dbReference type="Proteomes" id="UP001583172"/>
    </source>
</evidence>
<evidence type="ECO:0000256" key="3">
    <source>
        <dbReference type="ARBA" id="ARBA00022737"/>
    </source>
</evidence>
<feature type="compositionally biased region" description="Polar residues" evidence="8">
    <location>
        <begin position="171"/>
        <end position="195"/>
    </location>
</feature>
<keyword evidence="3" id="KW-0677">Repeat</keyword>
<evidence type="ECO:0000256" key="1">
    <source>
        <dbReference type="ARBA" id="ARBA00004123"/>
    </source>
</evidence>
<feature type="compositionally biased region" description="Low complexity" evidence="8">
    <location>
        <begin position="206"/>
        <end position="216"/>
    </location>
</feature>
<evidence type="ECO:0000256" key="7">
    <source>
        <dbReference type="PROSITE-ProRule" id="PRU00042"/>
    </source>
</evidence>
<keyword evidence="4 7" id="KW-0863">Zinc-finger</keyword>
<feature type="compositionally biased region" description="Low complexity" evidence="8">
    <location>
        <begin position="510"/>
        <end position="520"/>
    </location>
</feature>
<keyword evidence="11" id="KW-1185">Reference proteome</keyword>
<feature type="compositionally biased region" description="Pro residues" evidence="8">
    <location>
        <begin position="437"/>
        <end position="446"/>
    </location>
</feature>
<feature type="compositionally biased region" description="Low complexity" evidence="8">
    <location>
        <begin position="291"/>
        <end position="315"/>
    </location>
</feature>
<feature type="compositionally biased region" description="Basic residues" evidence="8">
    <location>
        <begin position="404"/>
        <end position="432"/>
    </location>
</feature>
<feature type="domain" description="C2H2-type" evidence="9">
    <location>
        <begin position="449"/>
        <end position="478"/>
    </location>
</feature>
<feature type="compositionally biased region" description="Low complexity" evidence="8">
    <location>
        <begin position="44"/>
        <end position="55"/>
    </location>
</feature>
<dbReference type="EMBL" id="JAZGSY010000106">
    <property type="protein sequence ID" value="KAL1840594.1"/>
    <property type="molecule type" value="Genomic_DNA"/>
</dbReference>
<comment type="subcellular location">
    <subcellularLocation>
        <location evidence="1">Nucleus</location>
    </subcellularLocation>
</comment>
<accession>A0ABR3VFE1</accession>
<feature type="compositionally biased region" description="Gly residues" evidence="8">
    <location>
        <begin position="217"/>
        <end position="232"/>
    </location>
</feature>
<dbReference type="SUPFAM" id="SSF57667">
    <property type="entry name" value="beta-beta-alpha zinc fingers"/>
    <property type="match status" value="1"/>
</dbReference>
<feature type="compositionally biased region" description="Basic and acidic residues" evidence="8">
    <location>
        <begin position="73"/>
        <end position="85"/>
    </location>
</feature>
<dbReference type="InterPro" id="IPR051059">
    <property type="entry name" value="VerF-like"/>
</dbReference>
<reference evidence="10 11" key="1">
    <citation type="journal article" date="2024" name="Commun. Biol.">
        <title>Comparative genomic analysis of thermophilic fungi reveals convergent evolutionary adaptations and gene losses.</title>
        <authorList>
            <person name="Steindorff A.S."/>
            <person name="Aguilar-Pontes M.V."/>
            <person name="Robinson A.J."/>
            <person name="Andreopoulos B."/>
            <person name="LaButti K."/>
            <person name="Kuo A."/>
            <person name="Mondo S."/>
            <person name="Riley R."/>
            <person name="Otillar R."/>
            <person name="Haridas S."/>
            <person name="Lipzen A."/>
            <person name="Grimwood J."/>
            <person name="Schmutz J."/>
            <person name="Clum A."/>
            <person name="Reid I.D."/>
            <person name="Moisan M.C."/>
            <person name="Butler G."/>
            <person name="Nguyen T.T.M."/>
            <person name="Dewar K."/>
            <person name="Conant G."/>
            <person name="Drula E."/>
            <person name="Henrissat B."/>
            <person name="Hansel C."/>
            <person name="Singer S."/>
            <person name="Hutchinson M.I."/>
            <person name="de Vries R.P."/>
            <person name="Natvig D.O."/>
            <person name="Powell A.J."/>
            <person name="Tsang A."/>
            <person name="Grigoriev I.V."/>
        </authorList>
    </citation>
    <scope>NUCLEOTIDE SEQUENCE [LARGE SCALE GENOMIC DNA]</scope>
    <source>
        <strain evidence="10 11">CBS 620.91</strain>
    </source>
</reference>
<dbReference type="PROSITE" id="PS00028">
    <property type="entry name" value="ZINC_FINGER_C2H2_1"/>
    <property type="match status" value="1"/>
</dbReference>
<comment type="caution">
    <text evidence="10">The sequence shown here is derived from an EMBL/GenBank/DDBJ whole genome shotgun (WGS) entry which is preliminary data.</text>
</comment>
<evidence type="ECO:0000313" key="10">
    <source>
        <dbReference type="EMBL" id="KAL1840594.1"/>
    </source>
</evidence>
<evidence type="ECO:0000256" key="2">
    <source>
        <dbReference type="ARBA" id="ARBA00022723"/>
    </source>
</evidence>
<dbReference type="PROSITE" id="PS50157">
    <property type="entry name" value="ZINC_FINGER_C2H2_2"/>
    <property type="match status" value="2"/>
</dbReference>
<organism evidence="10 11">
    <name type="scientific">Humicola insolens</name>
    <name type="common">Soft-rot fungus</name>
    <dbReference type="NCBI Taxonomy" id="85995"/>
    <lineage>
        <taxon>Eukaryota</taxon>
        <taxon>Fungi</taxon>
        <taxon>Dikarya</taxon>
        <taxon>Ascomycota</taxon>
        <taxon>Pezizomycotina</taxon>
        <taxon>Sordariomycetes</taxon>
        <taxon>Sordariomycetidae</taxon>
        <taxon>Sordariales</taxon>
        <taxon>Chaetomiaceae</taxon>
        <taxon>Mycothermus</taxon>
    </lineage>
</organism>
<dbReference type="PANTHER" id="PTHR40626:SF13">
    <property type="entry name" value="RESPIRATION FACTOR 2-RELATED"/>
    <property type="match status" value="1"/>
</dbReference>
<evidence type="ECO:0000256" key="6">
    <source>
        <dbReference type="ARBA" id="ARBA00023242"/>
    </source>
</evidence>
<keyword evidence="5" id="KW-0862">Zinc</keyword>
<dbReference type="PANTHER" id="PTHR40626">
    <property type="entry name" value="MIP31509P"/>
    <property type="match status" value="1"/>
</dbReference>